<dbReference type="Pfam" id="PF02771">
    <property type="entry name" value="Acyl-CoA_dh_N"/>
    <property type="match status" value="1"/>
</dbReference>
<dbReference type="PANTHER" id="PTHR43884:SF20">
    <property type="entry name" value="ACYL-COA DEHYDROGENASE FADE28"/>
    <property type="match status" value="1"/>
</dbReference>
<reference evidence="8" key="1">
    <citation type="submission" date="2018-05" db="EMBL/GenBank/DDBJ databases">
        <authorList>
            <person name="Lanie J.A."/>
            <person name="Ng W.-L."/>
            <person name="Kazmierczak K.M."/>
            <person name="Andrzejewski T.M."/>
            <person name="Davidsen T.M."/>
            <person name="Wayne K.J."/>
            <person name="Tettelin H."/>
            <person name="Glass J.I."/>
            <person name="Rusch D."/>
            <person name="Podicherti R."/>
            <person name="Tsui H.-C.T."/>
            <person name="Winkler M.E."/>
        </authorList>
    </citation>
    <scope>NUCLEOTIDE SEQUENCE</scope>
</reference>
<gene>
    <name evidence="8" type="ORF">METZ01_LOCUS109919</name>
</gene>
<evidence type="ECO:0000313" key="8">
    <source>
        <dbReference type="EMBL" id="SVA57065.1"/>
    </source>
</evidence>
<keyword evidence="5" id="KW-0560">Oxidoreductase</keyword>
<evidence type="ECO:0000259" key="7">
    <source>
        <dbReference type="Pfam" id="PF02771"/>
    </source>
</evidence>
<feature type="domain" description="Acyl-CoA dehydrogenase/oxidase C-terminal" evidence="6">
    <location>
        <begin position="190"/>
        <end position="316"/>
    </location>
</feature>
<dbReference type="PANTHER" id="PTHR43884">
    <property type="entry name" value="ACYL-COA DEHYDROGENASE"/>
    <property type="match status" value="1"/>
</dbReference>
<dbReference type="Gene3D" id="1.10.540.10">
    <property type="entry name" value="Acyl-CoA dehydrogenase/oxidase, N-terminal domain"/>
    <property type="match status" value="1"/>
</dbReference>
<keyword evidence="3" id="KW-0285">Flavoprotein</keyword>
<organism evidence="8">
    <name type="scientific">marine metagenome</name>
    <dbReference type="NCBI Taxonomy" id="408172"/>
    <lineage>
        <taxon>unclassified sequences</taxon>
        <taxon>metagenomes</taxon>
        <taxon>ecological metagenomes</taxon>
    </lineage>
</organism>
<evidence type="ECO:0000256" key="1">
    <source>
        <dbReference type="ARBA" id="ARBA00001974"/>
    </source>
</evidence>
<comment type="similarity">
    <text evidence="2">Belongs to the acyl-CoA dehydrogenase family.</text>
</comment>
<evidence type="ECO:0000256" key="5">
    <source>
        <dbReference type="ARBA" id="ARBA00023002"/>
    </source>
</evidence>
<evidence type="ECO:0000256" key="4">
    <source>
        <dbReference type="ARBA" id="ARBA00022827"/>
    </source>
</evidence>
<name>A0A381WX15_9ZZZZ</name>
<dbReference type="GO" id="GO:0050660">
    <property type="term" value="F:flavin adenine dinucleotide binding"/>
    <property type="evidence" value="ECO:0007669"/>
    <property type="project" value="InterPro"/>
</dbReference>
<dbReference type="GO" id="GO:0003995">
    <property type="term" value="F:acyl-CoA dehydrogenase activity"/>
    <property type="evidence" value="ECO:0007669"/>
    <property type="project" value="TreeGrafter"/>
</dbReference>
<dbReference type="InterPro" id="IPR036250">
    <property type="entry name" value="AcylCo_DH-like_C"/>
</dbReference>
<evidence type="ECO:0000256" key="2">
    <source>
        <dbReference type="ARBA" id="ARBA00009347"/>
    </source>
</evidence>
<evidence type="ECO:0000256" key="3">
    <source>
        <dbReference type="ARBA" id="ARBA00022630"/>
    </source>
</evidence>
<dbReference type="InterPro" id="IPR037069">
    <property type="entry name" value="AcylCoA_DH/ox_N_sf"/>
</dbReference>
<dbReference type="SUPFAM" id="SSF56645">
    <property type="entry name" value="Acyl-CoA dehydrogenase NM domain-like"/>
    <property type="match status" value="1"/>
</dbReference>
<dbReference type="SUPFAM" id="SSF47203">
    <property type="entry name" value="Acyl-CoA dehydrogenase C-terminal domain-like"/>
    <property type="match status" value="1"/>
</dbReference>
<feature type="domain" description="Acyl-CoA dehydrogenase/oxidase N-terminal" evidence="7">
    <location>
        <begin position="6"/>
        <end position="117"/>
    </location>
</feature>
<comment type="cofactor">
    <cofactor evidence="1">
        <name>FAD</name>
        <dbReference type="ChEBI" id="CHEBI:57692"/>
    </cofactor>
</comment>
<dbReference type="InterPro" id="IPR009100">
    <property type="entry name" value="AcylCoA_DH/oxidase_NM_dom_sf"/>
</dbReference>
<keyword evidence="4" id="KW-0274">FAD</keyword>
<dbReference type="EMBL" id="UINC01013169">
    <property type="protein sequence ID" value="SVA57065.1"/>
    <property type="molecule type" value="Genomic_DNA"/>
</dbReference>
<evidence type="ECO:0000259" key="6">
    <source>
        <dbReference type="Pfam" id="PF00441"/>
    </source>
</evidence>
<sequence>MRFAPTEQQDQFAFNVASILEKECSAEALQSAGEGPSGCIDGLWETLSETGLMGIAIPEEFGGLGMGSSDLIFILEELGRSACSEPVAEHAAVAAPLITRWAQNEMGQEILEESATGSRKLTVGSPMDARVVSVEKSDTILLSKENELHAVPINEILHTPMTSIDPRYKTSAIEWSPNSKTLISKEPEAIEDMINRGALSAAAQAVGVAQKLLDMTVSYVSERKQFGKPVGTNQAVKHHCSNMAIEIEFARPLVQVASWAIDNERSPTENFTVSGEVSAAKVLASEAVELACRLALQCHGAIGYTVEHDLQIWLKRGWILASTWGDALFHRRRLAKILGLI</sequence>
<dbReference type="Pfam" id="PF00441">
    <property type="entry name" value="Acyl-CoA_dh_1"/>
    <property type="match status" value="1"/>
</dbReference>
<dbReference type="Gene3D" id="1.20.140.10">
    <property type="entry name" value="Butyryl-CoA Dehydrogenase, subunit A, domain 3"/>
    <property type="match status" value="1"/>
</dbReference>
<dbReference type="InterPro" id="IPR013786">
    <property type="entry name" value="AcylCoA_DH/ox_N"/>
</dbReference>
<evidence type="ECO:0008006" key="9">
    <source>
        <dbReference type="Google" id="ProtNLM"/>
    </source>
</evidence>
<dbReference type="AlphaFoldDB" id="A0A381WX15"/>
<protein>
    <recommendedName>
        <fullName evidence="9">Acyl-CoA dehydrogenase/oxidase C-terminal domain-containing protein</fullName>
    </recommendedName>
</protein>
<accession>A0A381WX15</accession>
<proteinExistence type="inferred from homology"/>
<dbReference type="InterPro" id="IPR009075">
    <property type="entry name" value="AcylCo_DH/oxidase_C"/>
</dbReference>